<proteinExistence type="predicted"/>
<comment type="caution">
    <text evidence="2">The sequence shown here is derived from an EMBL/GenBank/DDBJ whole genome shotgun (WGS) entry which is preliminary data.</text>
</comment>
<reference evidence="2" key="1">
    <citation type="journal article" date="2014" name="Front. Microbiol.">
        <title>High frequency of phylogenetically diverse reductive dehalogenase-homologous genes in deep subseafloor sedimentary metagenomes.</title>
        <authorList>
            <person name="Kawai M."/>
            <person name="Futagami T."/>
            <person name="Toyoda A."/>
            <person name="Takaki Y."/>
            <person name="Nishi S."/>
            <person name="Hori S."/>
            <person name="Arai W."/>
            <person name="Tsubouchi T."/>
            <person name="Morono Y."/>
            <person name="Uchiyama I."/>
            <person name="Ito T."/>
            <person name="Fujiyama A."/>
            <person name="Inagaki F."/>
            <person name="Takami H."/>
        </authorList>
    </citation>
    <scope>NUCLEOTIDE SEQUENCE</scope>
    <source>
        <strain evidence="2">Expedition CK06-06</strain>
    </source>
</reference>
<dbReference type="InterPro" id="IPR025669">
    <property type="entry name" value="AAA_dom"/>
</dbReference>
<dbReference type="PANTHER" id="PTHR13696">
    <property type="entry name" value="P-LOOP CONTAINING NUCLEOSIDE TRIPHOSPHATE HYDROLASE"/>
    <property type="match status" value="1"/>
</dbReference>
<accession>X1AEP3</accession>
<dbReference type="SUPFAM" id="SSF52540">
    <property type="entry name" value="P-loop containing nucleoside triphosphate hydrolases"/>
    <property type="match status" value="1"/>
</dbReference>
<feature type="non-terminal residue" evidence="2">
    <location>
        <position position="1"/>
    </location>
</feature>
<feature type="domain" description="AAA" evidence="1">
    <location>
        <begin position="4"/>
        <end position="173"/>
    </location>
</feature>
<gene>
    <name evidence="2" type="ORF">S01H4_09723</name>
</gene>
<dbReference type="Pfam" id="PF13614">
    <property type="entry name" value="AAA_31"/>
    <property type="match status" value="1"/>
</dbReference>
<dbReference type="InterPro" id="IPR050678">
    <property type="entry name" value="DNA_Partitioning_ATPase"/>
</dbReference>
<dbReference type="AlphaFoldDB" id="X1AEP3"/>
<protein>
    <recommendedName>
        <fullName evidence="1">AAA domain-containing protein</fullName>
    </recommendedName>
</protein>
<dbReference type="EMBL" id="BART01003574">
    <property type="protein sequence ID" value="GAG58511.1"/>
    <property type="molecule type" value="Genomic_DNA"/>
</dbReference>
<name>X1AEP3_9ZZZZ</name>
<evidence type="ECO:0000259" key="1">
    <source>
        <dbReference type="Pfam" id="PF13614"/>
    </source>
</evidence>
<organism evidence="2">
    <name type="scientific">marine sediment metagenome</name>
    <dbReference type="NCBI Taxonomy" id="412755"/>
    <lineage>
        <taxon>unclassified sequences</taxon>
        <taxon>metagenomes</taxon>
        <taxon>ecological metagenomes</taxon>
    </lineage>
</organism>
<dbReference type="PANTHER" id="PTHR13696:SF99">
    <property type="entry name" value="COBYRINIC ACID AC-DIAMIDE SYNTHASE"/>
    <property type="match status" value="1"/>
</dbReference>
<evidence type="ECO:0000313" key="2">
    <source>
        <dbReference type="EMBL" id="GAG58511.1"/>
    </source>
</evidence>
<dbReference type="Gene3D" id="3.40.50.300">
    <property type="entry name" value="P-loop containing nucleotide triphosphate hydrolases"/>
    <property type="match status" value="1"/>
</dbReference>
<dbReference type="CDD" id="cd02042">
    <property type="entry name" value="ParAB_family"/>
    <property type="match status" value="1"/>
</dbReference>
<sequence>LAEKKDKKVLFMDFDPQINLVQALGKASDESKANLDNLMIDYLKGKKINFEDYVIKITDNIDLLPSSNNISLVEEYLTDYLLNKTFSEHKVYKALNRNMVIRDIFEENISENHYDYIVIDSQSNFSLLSTTSIIYARKVIVVIKPEWFSLLDIDYLSKIIKNLERKYNVEIKIVGIIVNAFEKRKTVPKHVVDTLQKKYGDRLTIFNQKIRYLVHYEKSISLKREPVFISFPYAEASYDIIRLFSQVEKSVDSLG</sequence>
<dbReference type="InterPro" id="IPR027417">
    <property type="entry name" value="P-loop_NTPase"/>
</dbReference>